<comment type="caution">
    <text evidence="1">The sequence shown here is derived from an EMBL/GenBank/DDBJ whole genome shotgun (WGS) entry which is preliminary data.</text>
</comment>
<keyword evidence="2" id="KW-1185">Reference proteome</keyword>
<accession>A0ACC0TD17</accession>
<proteinExistence type="predicted"/>
<dbReference type="EMBL" id="CM009291">
    <property type="protein sequence ID" value="KAI9399401.1"/>
    <property type="molecule type" value="Genomic_DNA"/>
</dbReference>
<sequence length="119" mass="13379">MNTAILRFPALKIQHHRANSLDCYFVIVCCGENKFLMSTCSTLQVFASVYIFSGRVVTCYSVRAIAVRIGKGAVFVHIIIIVANVSIILVLPLLVFLCILYPKNNDLLEYPLKLRFSPQ</sequence>
<gene>
    <name evidence="1" type="ORF">POPTR_002G088800v4</name>
</gene>
<name>A0ACC0TD17_POPTR</name>
<organism evidence="1 2">
    <name type="scientific">Populus trichocarpa</name>
    <name type="common">Western balsam poplar</name>
    <name type="synonym">Populus balsamifera subsp. trichocarpa</name>
    <dbReference type="NCBI Taxonomy" id="3694"/>
    <lineage>
        <taxon>Eukaryota</taxon>
        <taxon>Viridiplantae</taxon>
        <taxon>Streptophyta</taxon>
        <taxon>Embryophyta</taxon>
        <taxon>Tracheophyta</taxon>
        <taxon>Spermatophyta</taxon>
        <taxon>Magnoliopsida</taxon>
        <taxon>eudicotyledons</taxon>
        <taxon>Gunneridae</taxon>
        <taxon>Pentapetalae</taxon>
        <taxon>rosids</taxon>
        <taxon>fabids</taxon>
        <taxon>Malpighiales</taxon>
        <taxon>Salicaceae</taxon>
        <taxon>Saliceae</taxon>
        <taxon>Populus</taxon>
    </lineage>
</organism>
<protein>
    <submittedName>
        <fullName evidence="1">Uncharacterized protein</fullName>
    </submittedName>
</protein>
<evidence type="ECO:0000313" key="1">
    <source>
        <dbReference type="EMBL" id="KAI9399401.1"/>
    </source>
</evidence>
<dbReference type="Proteomes" id="UP000006729">
    <property type="component" value="Chromosome 2"/>
</dbReference>
<reference evidence="1 2" key="1">
    <citation type="journal article" date="2006" name="Science">
        <title>The genome of black cottonwood, Populus trichocarpa (Torr. &amp; Gray).</title>
        <authorList>
            <person name="Tuskan G.A."/>
            <person name="Difazio S."/>
            <person name="Jansson S."/>
            <person name="Bohlmann J."/>
            <person name="Grigoriev I."/>
            <person name="Hellsten U."/>
            <person name="Putnam N."/>
            <person name="Ralph S."/>
            <person name="Rombauts S."/>
            <person name="Salamov A."/>
            <person name="Schein J."/>
            <person name="Sterck L."/>
            <person name="Aerts A."/>
            <person name="Bhalerao R.R."/>
            <person name="Bhalerao R.P."/>
            <person name="Blaudez D."/>
            <person name="Boerjan W."/>
            <person name="Brun A."/>
            <person name="Brunner A."/>
            <person name="Busov V."/>
            <person name="Campbell M."/>
            <person name="Carlson J."/>
            <person name="Chalot M."/>
            <person name="Chapman J."/>
            <person name="Chen G.L."/>
            <person name="Cooper D."/>
            <person name="Coutinho P.M."/>
            <person name="Couturier J."/>
            <person name="Covert S."/>
            <person name="Cronk Q."/>
            <person name="Cunningham R."/>
            <person name="Davis J."/>
            <person name="Degroeve S."/>
            <person name="Dejardin A."/>
            <person name="Depamphilis C."/>
            <person name="Detter J."/>
            <person name="Dirks B."/>
            <person name="Dubchak I."/>
            <person name="Duplessis S."/>
            <person name="Ehlting J."/>
            <person name="Ellis B."/>
            <person name="Gendler K."/>
            <person name="Goodstein D."/>
            <person name="Gribskov M."/>
            <person name="Grimwood J."/>
            <person name="Groover A."/>
            <person name="Gunter L."/>
            <person name="Hamberger B."/>
            <person name="Heinze B."/>
            <person name="Helariutta Y."/>
            <person name="Henrissat B."/>
            <person name="Holligan D."/>
            <person name="Holt R."/>
            <person name="Huang W."/>
            <person name="Islam-Faridi N."/>
            <person name="Jones S."/>
            <person name="Jones-Rhoades M."/>
            <person name="Jorgensen R."/>
            <person name="Joshi C."/>
            <person name="Kangasjarvi J."/>
            <person name="Karlsson J."/>
            <person name="Kelleher C."/>
            <person name="Kirkpatrick R."/>
            <person name="Kirst M."/>
            <person name="Kohler A."/>
            <person name="Kalluri U."/>
            <person name="Larimer F."/>
            <person name="Leebens-Mack J."/>
            <person name="Leple J.C."/>
            <person name="Locascio P."/>
            <person name="Lou Y."/>
            <person name="Lucas S."/>
            <person name="Martin F."/>
            <person name="Montanini B."/>
            <person name="Napoli C."/>
            <person name="Nelson D.R."/>
            <person name="Nelson C."/>
            <person name="Nieminen K."/>
            <person name="Nilsson O."/>
            <person name="Pereda V."/>
            <person name="Peter G."/>
            <person name="Philippe R."/>
            <person name="Pilate G."/>
            <person name="Poliakov A."/>
            <person name="Razumovskaya J."/>
            <person name="Richardson P."/>
            <person name="Rinaldi C."/>
            <person name="Ritland K."/>
            <person name="Rouze P."/>
            <person name="Ryaboy D."/>
            <person name="Schmutz J."/>
            <person name="Schrader J."/>
            <person name="Segerman B."/>
            <person name="Shin H."/>
            <person name="Siddiqui A."/>
            <person name="Sterky F."/>
            <person name="Terry A."/>
            <person name="Tsai C.J."/>
            <person name="Uberbacher E."/>
            <person name="Unneberg P."/>
            <person name="Vahala J."/>
            <person name="Wall K."/>
            <person name="Wessler S."/>
            <person name="Yang G."/>
            <person name="Yin T."/>
            <person name="Douglas C."/>
            <person name="Marra M."/>
            <person name="Sandberg G."/>
            <person name="Van de Peer Y."/>
            <person name="Rokhsar D."/>
        </authorList>
    </citation>
    <scope>NUCLEOTIDE SEQUENCE [LARGE SCALE GENOMIC DNA]</scope>
    <source>
        <strain evidence="2">cv. Nisqually</strain>
    </source>
</reference>
<evidence type="ECO:0000313" key="2">
    <source>
        <dbReference type="Proteomes" id="UP000006729"/>
    </source>
</evidence>